<feature type="region of interest" description="Disordered" evidence="1">
    <location>
        <begin position="139"/>
        <end position="184"/>
    </location>
</feature>
<keyword evidence="2" id="KW-1133">Transmembrane helix</keyword>
<dbReference type="InterPro" id="IPR007251">
    <property type="entry name" value="Iron_permease_Fet4"/>
</dbReference>
<dbReference type="EMBL" id="JAMWYS010000058">
    <property type="protein sequence ID" value="MCO4294661.1"/>
    <property type="molecule type" value="Genomic_DNA"/>
</dbReference>
<keyword evidence="2" id="KW-0472">Membrane</keyword>
<reference evidence="3" key="1">
    <citation type="submission" date="2022-06" db="EMBL/GenBank/DDBJ databases">
        <title>Solitalea sp. MAHUQ-68 isolated from rhizospheric soil.</title>
        <authorList>
            <person name="Huq M.A."/>
        </authorList>
    </citation>
    <scope>NUCLEOTIDE SEQUENCE</scope>
    <source>
        <strain evidence="3">MAHUQ-68</strain>
    </source>
</reference>
<accession>A0A9X2F987</accession>
<name>A0A9X2F987_9SPHI</name>
<feature type="transmembrane region" description="Helical" evidence="2">
    <location>
        <begin position="21"/>
        <end position="42"/>
    </location>
</feature>
<protein>
    <submittedName>
        <fullName evidence="3">Low affinity iron permease family protein</fullName>
    </submittedName>
</protein>
<dbReference type="AlphaFoldDB" id="A0A9X2F987"/>
<feature type="transmembrane region" description="Helical" evidence="2">
    <location>
        <begin position="48"/>
        <end position="67"/>
    </location>
</feature>
<evidence type="ECO:0000313" key="4">
    <source>
        <dbReference type="Proteomes" id="UP001155182"/>
    </source>
</evidence>
<comment type="caution">
    <text evidence="3">The sequence shown here is derived from an EMBL/GenBank/DDBJ whole genome shotgun (WGS) entry which is preliminary data.</text>
</comment>
<dbReference type="GO" id="GO:0055085">
    <property type="term" value="P:transmembrane transport"/>
    <property type="evidence" value="ECO:0007669"/>
    <property type="project" value="InterPro"/>
</dbReference>
<dbReference type="Pfam" id="PF04120">
    <property type="entry name" value="Iron_permease"/>
    <property type="match status" value="1"/>
</dbReference>
<keyword evidence="4" id="KW-1185">Reference proteome</keyword>
<evidence type="ECO:0000256" key="1">
    <source>
        <dbReference type="SAM" id="MobiDB-lite"/>
    </source>
</evidence>
<keyword evidence="2" id="KW-0812">Transmembrane</keyword>
<dbReference type="Proteomes" id="UP001155182">
    <property type="component" value="Unassembled WGS sequence"/>
</dbReference>
<proteinExistence type="predicted"/>
<feature type="compositionally biased region" description="Basic and acidic residues" evidence="1">
    <location>
        <begin position="145"/>
        <end position="162"/>
    </location>
</feature>
<feature type="compositionally biased region" description="Polar residues" evidence="1">
    <location>
        <begin position="163"/>
        <end position="184"/>
    </location>
</feature>
<organism evidence="3 4">
    <name type="scientific">Solitalea agri</name>
    <dbReference type="NCBI Taxonomy" id="2953739"/>
    <lineage>
        <taxon>Bacteria</taxon>
        <taxon>Pseudomonadati</taxon>
        <taxon>Bacteroidota</taxon>
        <taxon>Sphingobacteriia</taxon>
        <taxon>Sphingobacteriales</taxon>
        <taxon>Sphingobacteriaceae</taxon>
        <taxon>Solitalea</taxon>
    </lineage>
</organism>
<evidence type="ECO:0000313" key="3">
    <source>
        <dbReference type="EMBL" id="MCO4294661.1"/>
    </source>
</evidence>
<evidence type="ECO:0000256" key="2">
    <source>
        <dbReference type="SAM" id="Phobius"/>
    </source>
</evidence>
<gene>
    <name evidence="3" type="ORF">NF867_17500</name>
</gene>
<sequence>MKNKQSVFERMASKATQATGSTAAFLLAFGTILIWIITGPIFGYSDTWQLVINTGTTIITFLMVFLIQKTQNKDSLAIHIKLNELVAANELTSNRVIAAEDLSEDELRILEKYYGKLAEMAKKENGVHLSHSIDEAMQNHQSKMKKSEVIKDKKPLTEKDSIKSTSRPKQSLTSSTPNNKKLTK</sequence>
<dbReference type="RefSeq" id="WP_252589692.1">
    <property type="nucleotide sequence ID" value="NZ_JAMWYS010000058.1"/>
</dbReference>